<evidence type="ECO:0000256" key="1">
    <source>
        <dbReference type="SAM" id="Phobius"/>
    </source>
</evidence>
<dbReference type="AlphaFoldDB" id="A0A919VKE5"/>
<keyword evidence="1" id="KW-1133">Transmembrane helix</keyword>
<gene>
    <name evidence="2" type="ORF">CPJCM30710_02090</name>
</gene>
<organism evidence="2 3">
    <name type="scientific">Clostridium polyendosporum</name>
    <dbReference type="NCBI Taxonomy" id="69208"/>
    <lineage>
        <taxon>Bacteria</taxon>
        <taxon>Bacillati</taxon>
        <taxon>Bacillota</taxon>
        <taxon>Clostridia</taxon>
        <taxon>Eubacteriales</taxon>
        <taxon>Clostridiaceae</taxon>
        <taxon>Clostridium</taxon>
    </lineage>
</organism>
<comment type="caution">
    <text evidence="2">The sequence shown here is derived from an EMBL/GenBank/DDBJ whole genome shotgun (WGS) entry which is preliminary data.</text>
</comment>
<evidence type="ECO:0000313" key="2">
    <source>
        <dbReference type="EMBL" id="GIM27543.1"/>
    </source>
</evidence>
<dbReference type="EMBL" id="BOPZ01000001">
    <property type="protein sequence ID" value="GIM27543.1"/>
    <property type="molecule type" value="Genomic_DNA"/>
</dbReference>
<proteinExistence type="predicted"/>
<sequence>MFTRTIIGIFVILCSFQVFSLIKKVIYFILFIKDRVSENTLASELDNLTKCEFTEWCMEYVKSKGYKEIEKVGEDNFKCTLQEKIYFVYCFRREELDENWIYKINGLKYIKSIENMLIITTHLTNEEEKNTFLKLKENGISVLDRYTFNMTYEEFIRNKVYVINN</sequence>
<evidence type="ECO:0008006" key="4">
    <source>
        <dbReference type="Google" id="ProtNLM"/>
    </source>
</evidence>
<keyword evidence="1" id="KW-0812">Transmembrane</keyword>
<name>A0A919VKE5_9CLOT</name>
<dbReference type="RefSeq" id="WP_212902299.1">
    <property type="nucleotide sequence ID" value="NZ_BOPZ01000001.1"/>
</dbReference>
<dbReference type="Proteomes" id="UP000679179">
    <property type="component" value="Unassembled WGS sequence"/>
</dbReference>
<evidence type="ECO:0000313" key="3">
    <source>
        <dbReference type="Proteomes" id="UP000679179"/>
    </source>
</evidence>
<reference evidence="2" key="1">
    <citation type="submission" date="2021-03" db="EMBL/GenBank/DDBJ databases">
        <title>Taxonomic study of Clostridium polyendosporum from meadow-gley soil under rice.</title>
        <authorList>
            <person name="Kobayashi H."/>
            <person name="Tanizawa Y."/>
            <person name="Yagura M."/>
        </authorList>
    </citation>
    <scope>NUCLEOTIDE SEQUENCE</scope>
    <source>
        <strain evidence="2">JCM 30710</strain>
    </source>
</reference>
<accession>A0A919VKE5</accession>
<keyword evidence="3" id="KW-1185">Reference proteome</keyword>
<feature type="transmembrane region" description="Helical" evidence="1">
    <location>
        <begin position="6"/>
        <end position="30"/>
    </location>
</feature>
<protein>
    <recommendedName>
        <fullName evidence="4">Restriction endonuclease</fullName>
    </recommendedName>
</protein>
<keyword evidence="1" id="KW-0472">Membrane</keyword>